<evidence type="ECO:0000256" key="3">
    <source>
        <dbReference type="ARBA" id="ARBA00022982"/>
    </source>
</evidence>
<dbReference type="EMBL" id="JACHTE010000004">
    <property type="protein sequence ID" value="MBB1088116.1"/>
    <property type="molecule type" value="Genomic_DNA"/>
</dbReference>
<dbReference type="InterPro" id="IPR039261">
    <property type="entry name" value="FNR_nucleotide-bd"/>
</dbReference>
<dbReference type="PRINTS" id="PR00369">
    <property type="entry name" value="FLAVODOXIN"/>
</dbReference>
<dbReference type="InterPro" id="IPR001094">
    <property type="entry name" value="Flavdoxin-like"/>
</dbReference>
<dbReference type="PANTHER" id="PTHR19384:SF17">
    <property type="entry name" value="NADPH--CYTOCHROME P450 REDUCTASE"/>
    <property type="match status" value="1"/>
</dbReference>
<evidence type="ECO:0000313" key="9">
    <source>
        <dbReference type="Proteomes" id="UP000552587"/>
    </source>
</evidence>
<keyword evidence="9" id="KW-1185">Reference proteome</keyword>
<evidence type="ECO:0000313" key="8">
    <source>
        <dbReference type="EMBL" id="MBB1088116.1"/>
    </source>
</evidence>
<dbReference type="PANTHER" id="PTHR19384">
    <property type="entry name" value="NITRIC OXIDE SYNTHASE-RELATED"/>
    <property type="match status" value="1"/>
</dbReference>
<dbReference type="InterPro" id="IPR029039">
    <property type="entry name" value="Flavoprotein-like_sf"/>
</dbReference>
<dbReference type="GO" id="GO:0003958">
    <property type="term" value="F:NADPH-hemoprotein reductase activity"/>
    <property type="evidence" value="ECO:0007669"/>
    <property type="project" value="UniProtKB-EC"/>
</dbReference>
<dbReference type="SUPFAM" id="SSF63380">
    <property type="entry name" value="Riboflavin synthase domain-like"/>
    <property type="match status" value="1"/>
</dbReference>
<organism evidence="8 9">
    <name type="scientific">Marilutibacter penaei</name>
    <dbReference type="NCBI Taxonomy" id="2759900"/>
    <lineage>
        <taxon>Bacteria</taxon>
        <taxon>Pseudomonadati</taxon>
        <taxon>Pseudomonadota</taxon>
        <taxon>Gammaproteobacteria</taxon>
        <taxon>Lysobacterales</taxon>
        <taxon>Lysobacteraceae</taxon>
        <taxon>Marilutibacter</taxon>
    </lineage>
</organism>
<dbReference type="InterPro" id="IPR008254">
    <property type="entry name" value="Flavodoxin/NO_synth"/>
</dbReference>
<evidence type="ECO:0000259" key="6">
    <source>
        <dbReference type="PROSITE" id="PS50902"/>
    </source>
</evidence>
<dbReference type="GO" id="GO:0005829">
    <property type="term" value="C:cytosol"/>
    <property type="evidence" value="ECO:0007669"/>
    <property type="project" value="TreeGrafter"/>
</dbReference>
<evidence type="ECO:0000256" key="5">
    <source>
        <dbReference type="SAM" id="Phobius"/>
    </source>
</evidence>
<sequence>MNAPRVPGRFDPGVLGNVLVIAALVALAIALLGWQVDPVEWREPGRARWGSALAVVGLWVGFTGLVRVARRHGRPATRDTLESGPVDWRILHASQTGFAEEIAGLTADALRAAGQRVVVQGIGTTTVDTLAETPHALFVVSTTGEGDPPDPALRFVREAMQAPAALGRTRYGLLALGDREYDAYCAFGHRLDAWLRHSHAQPLFDPIEVDNGEPGALRLWQQHLGQLVGHTGEADWSRPRYQAWRLRARHHVNPGSPGAPVFDLALTPEDPAHLDWTAGDIAEIGPCHASDSVEDWLERLGADGDAAVEVEDGRQPLRDVLARSQPPAFDALGVHSTAQALADGLQPLPHREYSIASTPAEGELRLLVRQMRGEDGRLGSGSGWLTAHAPPGARIDLRIRRNAGFHPPADERPLVLIGNGTGLAGLRALLRARIEQRRPRNWLLFGERTHAHDRFFEADLAAWLEAGQLSRLDRVFSRDAGPLRYVQDLVRDQASRLDEWVQAGAAIHVCGSLQGMAPGVDAALRDILGDITVDTMIEAGRYRRDVY</sequence>
<dbReference type="Gene3D" id="2.40.30.10">
    <property type="entry name" value="Translation factors"/>
    <property type="match status" value="1"/>
</dbReference>
<dbReference type="EC" id="1.6.2.4" evidence="4"/>
<keyword evidence="5" id="KW-1133">Transmembrane helix</keyword>
<dbReference type="SUPFAM" id="SSF52218">
    <property type="entry name" value="Flavoproteins"/>
    <property type="match status" value="1"/>
</dbReference>
<feature type="transmembrane region" description="Helical" evidence="5">
    <location>
        <begin position="49"/>
        <end position="69"/>
    </location>
</feature>
<dbReference type="GO" id="GO:0050660">
    <property type="term" value="F:flavin adenine dinucleotide binding"/>
    <property type="evidence" value="ECO:0007669"/>
    <property type="project" value="TreeGrafter"/>
</dbReference>
<dbReference type="Gene3D" id="3.40.50.360">
    <property type="match status" value="1"/>
</dbReference>
<dbReference type="InterPro" id="IPR001433">
    <property type="entry name" value="OxRdtase_FAD/NAD-bd"/>
</dbReference>
<name>A0A7W3U388_9GAMM</name>
<dbReference type="Pfam" id="PF00175">
    <property type="entry name" value="NAD_binding_1"/>
    <property type="match status" value="1"/>
</dbReference>
<feature type="transmembrane region" description="Helical" evidence="5">
    <location>
        <begin position="12"/>
        <end position="34"/>
    </location>
</feature>
<evidence type="ECO:0000256" key="2">
    <source>
        <dbReference type="ARBA" id="ARBA00022643"/>
    </source>
</evidence>
<dbReference type="PROSITE" id="PS51384">
    <property type="entry name" value="FAD_FR"/>
    <property type="match status" value="1"/>
</dbReference>
<dbReference type="AlphaFoldDB" id="A0A7W3U388"/>
<feature type="domain" description="FAD-binding FR-type" evidence="7">
    <location>
        <begin position="239"/>
        <end position="408"/>
    </location>
</feature>
<dbReference type="CDD" id="cd06200">
    <property type="entry name" value="SiR_like1"/>
    <property type="match status" value="1"/>
</dbReference>
<dbReference type="RefSeq" id="WP_182668900.1">
    <property type="nucleotide sequence ID" value="NZ_JACHTE010000004.1"/>
</dbReference>
<dbReference type="InterPro" id="IPR017927">
    <property type="entry name" value="FAD-bd_FR_type"/>
</dbReference>
<evidence type="ECO:0000256" key="4">
    <source>
        <dbReference type="ARBA" id="ARBA00023797"/>
    </source>
</evidence>
<protein>
    <recommendedName>
        <fullName evidence="4">NADPH--hemoprotein reductase</fullName>
        <ecNumber evidence="4">1.6.2.4</ecNumber>
    </recommendedName>
</protein>
<dbReference type="SUPFAM" id="SSF52343">
    <property type="entry name" value="Ferredoxin reductase-like, C-terminal NADP-linked domain"/>
    <property type="match status" value="1"/>
</dbReference>
<dbReference type="PRINTS" id="PR00371">
    <property type="entry name" value="FPNCR"/>
</dbReference>
<dbReference type="Pfam" id="PF00258">
    <property type="entry name" value="Flavodoxin_1"/>
    <property type="match status" value="1"/>
</dbReference>
<dbReference type="Gene3D" id="3.40.50.80">
    <property type="entry name" value="Nucleotide-binding domain of ferredoxin-NADP reductase (FNR) module"/>
    <property type="match status" value="1"/>
</dbReference>
<proteinExistence type="predicted"/>
<feature type="domain" description="Flavodoxin-like" evidence="6">
    <location>
        <begin position="88"/>
        <end position="225"/>
    </location>
</feature>
<keyword evidence="2" id="KW-0288">FMN</keyword>
<evidence type="ECO:0000259" key="7">
    <source>
        <dbReference type="PROSITE" id="PS51384"/>
    </source>
</evidence>
<reference evidence="8 9" key="1">
    <citation type="submission" date="2020-07" db="EMBL/GenBank/DDBJ databases">
        <authorList>
            <person name="Xu S."/>
            <person name="Li A."/>
        </authorList>
    </citation>
    <scope>NUCLEOTIDE SEQUENCE [LARGE SCALE GENOMIC DNA]</scope>
    <source>
        <strain evidence="8 9">SG-8</strain>
    </source>
</reference>
<evidence type="ECO:0000256" key="1">
    <source>
        <dbReference type="ARBA" id="ARBA00022630"/>
    </source>
</evidence>
<comment type="caution">
    <text evidence="8">The sequence shown here is derived from an EMBL/GenBank/DDBJ whole genome shotgun (WGS) entry which is preliminary data.</text>
</comment>
<dbReference type="Proteomes" id="UP000552587">
    <property type="component" value="Unassembled WGS sequence"/>
</dbReference>
<keyword evidence="5" id="KW-0812">Transmembrane</keyword>
<keyword evidence="1" id="KW-0285">Flavoprotein</keyword>
<keyword evidence="5" id="KW-0472">Membrane</keyword>
<dbReference type="GO" id="GO:0010181">
    <property type="term" value="F:FMN binding"/>
    <property type="evidence" value="ECO:0007669"/>
    <property type="project" value="InterPro"/>
</dbReference>
<keyword evidence="3" id="KW-0813">Transport</keyword>
<dbReference type="PROSITE" id="PS50902">
    <property type="entry name" value="FLAVODOXIN_LIKE"/>
    <property type="match status" value="1"/>
</dbReference>
<gene>
    <name evidence="8" type="ORF">H4F99_06390</name>
</gene>
<accession>A0A7W3U388</accession>
<keyword evidence="3" id="KW-0249">Electron transport</keyword>
<dbReference type="InterPro" id="IPR001709">
    <property type="entry name" value="Flavoprot_Pyr_Nucl_cyt_Rdtase"/>
</dbReference>
<dbReference type="InterPro" id="IPR017938">
    <property type="entry name" value="Riboflavin_synthase-like_b-brl"/>
</dbReference>